<keyword evidence="3" id="KW-0175">Coiled coil</keyword>
<sequence length="223" mass="25438">MARPTNRELLTKGDQIYARKKIKKFGVDEVTFDRDARKEYLTGFHKRKVQRKEKAAERAKEMERLEKIEARKKLRQERKEQVERELKRLNDAMKEINGEDDSDSSPEQAGSESDYSDWDGIEGNSESSINGRNGILKKKQKYSDETNDDGVTTVTVEEFNFDEEPSAKPLPVDENVDLSKSEEVLKSSLAKASMAKARLTAITKGAKSARINKKPKANKKGRR</sequence>
<reference evidence="6" key="1">
    <citation type="submission" date="2014-02" db="EMBL/GenBank/DDBJ databases">
        <authorList>
            <person name="Genoscope - CEA"/>
        </authorList>
    </citation>
    <scope>NUCLEOTIDE SEQUENCE</scope>
    <source>
        <strain evidence="6">LS3</strain>
    </source>
</reference>
<evidence type="ECO:0000256" key="1">
    <source>
        <dbReference type="ARBA" id="ARBA00004604"/>
    </source>
</evidence>
<keyword evidence="4" id="KW-0539">Nucleus</keyword>
<organism evidence="6">
    <name type="scientific">Blastobotrys adeninivorans</name>
    <name type="common">Yeast</name>
    <name type="synonym">Arxula adeninivorans</name>
    <dbReference type="NCBI Taxonomy" id="409370"/>
    <lineage>
        <taxon>Eukaryota</taxon>
        <taxon>Fungi</taxon>
        <taxon>Dikarya</taxon>
        <taxon>Ascomycota</taxon>
        <taxon>Saccharomycotina</taxon>
        <taxon>Dipodascomycetes</taxon>
        <taxon>Dipodascales</taxon>
        <taxon>Trichomonascaceae</taxon>
        <taxon>Blastobotrys</taxon>
    </lineage>
</organism>
<evidence type="ECO:0000256" key="4">
    <source>
        <dbReference type="ARBA" id="ARBA00023242"/>
    </source>
</evidence>
<evidence type="ECO:0000256" key="5">
    <source>
        <dbReference type="SAM" id="MobiDB-lite"/>
    </source>
</evidence>
<dbReference type="GO" id="GO:0019843">
    <property type="term" value="F:rRNA binding"/>
    <property type="evidence" value="ECO:0007669"/>
    <property type="project" value="TreeGrafter"/>
</dbReference>
<feature type="compositionally biased region" description="Basic and acidic residues" evidence="5">
    <location>
        <begin position="71"/>
        <end position="97"/>
    </location>
</feature>
<accession>A0A060T8T0</accession>
<dbReference type="Pfam" id="PF09805">
    <property type="entry name" value="Nop25"/>
    <property type="match status" value="1"/>
</dbReference>
<evidence type="ECO:0000256" key="3">
    <source>
        <dbReference type="ARBA" id="ARBA00023054"/>
    </source>
</evidence>
<feature type="region of interest" description="Disordered" evidence="5">
    <location>
        <begin position="203"/>
        <end position="223"/>
    </location>
</feature>
<protein>
    <submittedName>
        <fullName evidence="6">ARAD1C31746p</fullName>
    </submittedName>
</protein>
<reference evidence="6" key="2">
    <citation type="submission" date="2014-06" db="EMBL/GenBank/DDBJ databases">
        <title>The complete genome of Blastobotrys (Arxula) adeninivorans LS3 - a yeast of biotechnological interest.</title>
        <authorList>
            <person name="Kunze G."/>
            <person name="Gaillardin C."/>
            <person name="Czernicka M."/>
            <person name="Durrens P."/>
            <person name="Martin T."/>
            <person name="Boer E."/>
            <person name="Gabaldon T."/>
            <person name="Cruz J."/>
            <person name="Talla E."/>
            <person name="Marck C."/>
            <person name="Goffeau A."/>
            <person name="Barbe V."/>
            <person name="Baret P."/>
            <person name="Baronian K."/>
            <person name="Beier S."/>
            <person name="Bleykasten C."/>
            <person name="Bode R."/>
            <person name="Casaregola S."/>
            <person name="Despons L."/>
            <person name="Fairhead C."/>
            <person name="Giersberg M."/>
            <person name="Gierski P."/>
            <person name="Hahnel U."/>
            <person name="Hartmann A."/>
            <person name="Jankowska D."/>
            <person name="Jubin C."/>
            <person name="Jung P."/>
            <person name="Lafontaine I."/>
            <person name="Leh-Louis V."/>
            <person name="Lemaire M."/>
            <person name="Marcet-Houben M."/>
            <person name="Mascher M."/>
            <person name="Morel G."/>
            <person name="Richard G.-F."/>
            <person name="Riechen J."/>
            <person name="Sacerdot C."/>
            <person name="Sarkar A."/>
            <person name="Savel G."/>
            <person name="Schacherer J."/>
            <person name="Sherman D."/>
            <person name="Straub M.-L."/>
            <person name="Stein N."/>
            <person name="Thierry A."/>
            <person name="Trautwein-Schult A."/>
            <person name="Westhof E."/>
            <person name="Worch S."/>
            <person name="Dujon B."/>
            <person name="Souciet J.-L."/>
            <person name="Wincker P."/>
            <person name="Scholz U."/>
            <person name="Neuveglise N."/>
        </authorList>
    </citation>
    <scope>NUCLEOTIDE SEQUENCE</scope>
    <source>
        <strain evidence="6">LS3</strain>
    </source>
</reference>
<evidence type="ECO:0000313" key="6">
    <source>
        <dbReference type="EMBL" id="CDP35282.1"/>
    </source>
</evidence>
<name>A0A060T8T0_BLAAD</name>
<comment type="subcellular location">
    <subcellularLocation>
        <location evidence="1">Nucleus</location>
        <location evidence="1">Nucleolus</location>
    </subcellularLocation>
</comment>
<dbReference type="GO" id="GO:0005730">
    <property type="term" value="C:nucleolus"/>
    <property type="evidence" value="ECO:0007669"/>
    <property type="project" value="UniProtKB-SubCell"/>
</dbReference>
<gene>
    <name evidence="6" type="ORF">GNLVRS02_ARAD1C31746g</name>
</gene>
<evidence type="ECO:0000256" key="2">
    <source>
        <dbReference type="ARBA" id="ARBA00007175"/>
    </source>
</evidence>
<dbReference type="PANTHER" id="PTHR14577">
    <property type="entry name" value="NUCLEOLAR PROTEIN 12"/>
    <property type="match status" value="1"/>
</dbReference>
<dbReference type="EMBL" id="HG937693">
    <property type="protein sequence ID" value="CDP35282.1"/>
    <property type="molecule type" value="Genomic_DNA"/>
</dbReference>
<dbReference type="PhylomeDB" id="A0A060T8T0"/>
<proteinExistence type="inferred from homology"/>
<dbReference type="PANTHER" id="PTHR14577:SF0">
    <property type="entry name" value="NUCLEOLAR PROTEIN 12"/>
    <property type="match status" value="1"/>
</dbReference>
<dbReference type="InterPro" id="IPR019186">
    <property type="entry name" value="Nucleolar_protein_12"/>
</dbReference>
<dbReference type="AlphaFoldDB" id="A0A060T8T0"/>
<comment type="similarity">
    <text evidence="2">Belongs to the RRP17 family.</text>
</comment>
<feature type="region of interest" description="Disordered" evidence="5">
    <location>
        <begin position="71"/>
        <end position="175"/>
    </location>
</feature>
<feature type="compositionally biased region" description="Basic residues" evidence="5">
    <location>
        <begin position="210"/>
        <end position="223"/>
    </location>
</feature>